<evidence type="ECO:0000256" key="2">
    <source>
        <dbReference type="ARBA" id="ARBA00006188"/>
    </source>
</evidence>
<dbReference type="InterPro" id="IPR013783">
    <property type="entry name" value="Ig-like_fold"/>
</dbReference>
<dbReference type="InterPro" id="IPR008291">
    <property type="entry name" value="Glucoamylase_SBD"/>
</dbReference>
<evidence type="ECO:0000256" key="1">
    <source>
        <dbReference type="ARBA" id="ARBA00001863"/>
    </source>
</evidence>
<gene>
    <name evidence="13" type="ORF">PISMIDRAFT_10866</name>
</gene>
<keyword evidence="5" id="KW-0325">Glycoprotein</keyword>
<dbReference type="OrthoDB" id="6123450at2759"/>
<feature type="active site" description="Proton acceptor" evidence="10">
    <location>
        <position position="216"/>
    </location>
</feature>
<evidence type="ECO:0000256" key="8">
    <source>
        <dbReference type="ARBA" id="ARBA00023326"/>
    </source>
</evidence>
<dbReference type="InterPro" id="IPR008928">
    <property type="entry name" value="6-hairpin_glycosidase_sf"/>
</dbReference>
<evidence type="ECO:0000256" key="7">
    <source>
        <dbReference type="ARBA" id="ARBA00023295"/>
    </source>
</evidence>
<organism evidence="13 14">
    <name type="scientific">Pisolithus microcarpus 441</name>
    <dbReference type="NCBI Taxonomy" id="765257"/>
    <lineage>
        <taxon>Eukaryota</taxon>
        <taxon>Fungi</taxon>
        <taxon>Dikarya</taxon>
        <taxon>Basidiomycota</taxon>
        <taxon>Agaricomycotina</taxon>
        <taxon>Agaricomycetes</taxon>
        <taxon>Agaricomycetidae</taxon>
        <taxon>Boletales</taxon>
        <taxon>Sclerodermatineae</taxon>
        <taxon>Pisolithaceae</taxon>
        <taxon>Pisolithus</taxon>
    </lineage>
</organism>
<keyword evidence="6 9" id="KW-0119">Carbohydrate metabolism</keyword>
<dbReference type="HOGENOM" id="CLU_012173_1_0_1"/>
<dbReference type="CDD" id="cd05808">
    <property type="entry name" value="CBM20_alpha_amylase"/>
    <property type="match status" value="1"/>
</dbReference>
<dbReference type="InterPro" id="IPR000165">
    <property type="entry name" value="Glucoamylase"/>
</dbReference>
<evidence type="ECO:0000256" key="10">
    <source>
        <dbReference type="PIRSR" id="PIRSR001031-1"/>
    </source>
</evidence>
<proteinExistence type="inferred from homology"/>
<dbReference type="InterPro" id="IPR013784">
    <property type="entry name" value="Carb-bd-like_fold"/>
</dbReference>
<dbReference type="EMBL" id="KN833725">
    <property type="protein sequence ID" value="KIK23552.1"/>
    <property type="molecule type" value="Genomic_DNA"/>
</dbReference>
<dbReference type="InterPro" id="IPR011613">
    <property type="entry name" value="GH15-like"/>
</dbReference>
<evidence type="ECO:0000256" key="5">
    <source>
        <dbReference type="ARBA" id="ARBA00023180"/>
    </source>
</evidence>
<dbReference type="InterPro" id="IPR012341">
    <property type="entry name" value="6hp_glycosidase-like_sf"/>
</dbReference>
<protein>
    <recommendedName>
        <fullName evidence="9">Glucoamylase</fullName>
        <ecNumber evidence="9">3.2.1.3</ecNumber>
    </recommendedName>
    <alternativeName>
        <fullName evidence="9">1,4-alpha-D-glucan glucohydrolase</fullName>
    </alternativeName>
    <alternativeName>
        <fullName evidence="9">Glucan 1,4-alpha-glucosidase</fullName>
    </alternativeName>
</protein>
<feature type="active site" description="Proton donor" evidence="10">
    <location>
        <position position="219"/>
    </location>
</feature>
<dbReference type="EC" id="3.2.1.3" evidence="9"/>
<dbReference type="Gene3D" id="1.50.10.10">
    <property type="match status" value="1"/>
</dbReference>
<dbReference type="GO" id="GO:0000272">
    <property type="term" value="P:polysaccharide catabolic process"/>
    <property type="evidence" value="ECO:0007669"/>
    <property type="project" value="UniProtKB-KW"/>
</dbReference>
<dbReference type="PRINTS" id="PR00736">
    <property type="entry name" value="GLHYDRLASE15"/>
</dbReference>
<comment type="similarity">
    <text evidence="2 9">Belongs to the glycosyl hydrolase 15 family.</text>
</comment>
<dbReference type="GO" id="GO:2001070">
    <property type="term" value="F:starch binding"/>
    <property type="evidence" value="ECO:0007669"/>
    <property type="project" value="InterPro"/>
</dbReference>
<evidence type="ECO:0000256" key="6">
    <source>
        <dbReference type="ARBA" id="ARBA00023277"/>
    </source>
</evidence>
<evidence type="ECO:0000313" key="13">
    <source>
        <dbReference type="EMBL" id="KIK23552.1"/>
    </source>
</evidence>
<dbReference type="Proteomes" id="UP000054018">
    <property type="component" value="Unassembled WGS sequence"/>
</dbReference>
<dbReference type="Pfam" id="PF00723">
    <property type="entry name" value="Glyco_hydro_15"/>
    <property type="match status" value="2"/>
</dbReference>
<evidence type="ECO:0000256" key="4">
    <source>
        <dbReference type="ARBA" id="ARBA00022801"/>
    </source>
</evidence>
<comment type="catalytic activity">
    <reaction evidence="1 9">
        <text>Hydrolysis of terminal (1-&gt;4)-linked alpha-D-glucose residues successively from non-reducing ends of the chains with release of beta-D-glucose.</text>
        <dbReference type="EC" id="3.2.1.3"/>
    </reaction>
</comment>
<dbReference type="SUPFAM" id="SSF49452">
    <property type="entry name" value="Starch-binding domain-like"/>
    <property type="match status" value="1"/>
</dbReference>
<dbReference type="Gene3D" id="2.60.40.10">
    <property type="entry name" value="Immunoglobulins"/>
    <property type="match status" value="1"/>
</dbReference>
<dbReference type="Pfam" id="PF00686">
    <property type="entry name" value="CBM_20"/>
    <property type="match status" value="1"/>
</dbReference>
<evidence type="ECO:0000256" key="11">
    <source>
        <dbReference type="PIRSR" id="PIRSR001031-2"/>
    </source>
</evidence>
<dbReference type="PANTHER" id="PTHR31616:SF12">
    <property type="entry name" value="GLUCOAMYLASE"/>
    <property type="match status" value="1"/>
</dbReference>
<keyword evidence="7 9" id="KW-0326">Glycosidase</keyword>
<keyword evidence="4 9" id="KW-0378">Hydrolase</keyword>
<reference evidence="14" key="2">
    <citation type="submission" date="2015-01" db="EMBL/GenBank/DDBJ databases">
        <title>Evolutionary Origins and Diversification of the Mycorrhizal Mutualists.</title>
        <authorList>
            <consortium name="DOE Joint Genome Institute"/>
            <consortium name="Mycorrhizal Genomics Consortium"/>
            <person name="Kohler A."/>
            <person name="Kuo A."/>
            <person name="Nagy L.G."/>
            <person name="Floudas D."/>
            <person name="Copeland A."/>
            <person name="Barry K.W."/>
            <person name="Cichocki N."/>
            <person name="Veneault-Fourrey C."/>
            <person name="LaButti K."/>
            <person name="Lindquist E.A."/>
            <person name="Lipzen A."/>
            <person name="Lundell T."/>
            <person name="Morin E."/>
            <person name="Murat C."/>
            <person name="Riley R."/>
            <person name="Ohm R."/>
            <person name="Sun H."/>
            <person name="Tunlid A."/>
            <person name="Henrissat B."/>
            <person name="Grigoriev I.V."/>
            <person name="Hibbett D.S."/>
            <person name="Martin F."/>
        </authorList>
    </citation>
    <scope>NUCLEOTIDE SEQUENCE [LARGE SCALE GENOMIC DNA]</scope>
    <source>
        <strain evidence="14">441</strain>
    </source>
</reference>
<dbReference type="GO" id="GO:0000324">
    <property type="term" value="C:fungal-type vacuole"/>
    <property type="evidence" value="ECO:0007669"/>
    <property type="project" value="TreeGrafter"/>
</dbReference>
<dbReference type="SMART" id="SM01065">
    <property type="entry name" value="CBM_2"/>
    <property type="match status" value="1"/>
</dbReference>
<keyword evidence="3" id="KW-0732">Signal</keyword>
<dbReference type="AlphaFoldDB" id="A0A0C9ZMH1"/>
<dbReference type="PROSITE" id="PS51166">
    <property type="entry name" value="CBM20"/>
    <property type="match status" value="1"/>
</dbReference>
<dbReference type="PANTHER" id="PTHR31616">
    <property type="entry name" value="TREHALASE"/>
    <property type="match status" value="1"/>
</dbReference>
<feature type="domain" description="CBM20" evidence="12">
    <location>
        <begin position="490"/>
        <end position="589"/>
    </location>
</feature>
<feature type="binding site" evidence="11">
    <location>
        <position position="141"/>
    </location>
    <ligand>
        <name>substrate</name>
    </ligand>
</feature>
<reference evidence="13 14" key="1">
    <citation type="submission" date="2014-04" db="EMBL/GenBank/DDBJ databases">
        <authorList>
            <consortium name="DOE Joint Genome Institute"/>
            <person name="Kuo A."/>
            <person name="Kohler A."/>
            <person name="Costa M.D."/>
            <person name="Nagy L.G."/>
            <person name="Floudas D."/>
            <person name="Copeland A."/>
            <person name="Barry K.W."/>
            <person name="Cichocki N."/>
            <person name="Veneault-Fourrey C."/>
            <person name="LaButti K."/>
            <person name="Lindquist E.A."/>
            <person name="Lipzen A."/>
            <person name="Lundell T."/>
            <person name="Morin E."/>
            <person name="Murat C."/>
            <person name="Sun H."/>
            <person name="Tunlid A."/>
            <person name="Henrissat B."/>
            <person name="Grigoriev I.V."/>
            <person name="Hibbett D.S."/>
            <person name="Martin F."/>
            <person name="Nordberg H.P."/>
            <person name="Cantor M.N."/>
            <person name="Hua S.X."/>
        </authorList>
    </citation>
    <scope>NUCLEOTIDE SEQUENCE [LARGE SCALE GENOMIC DNA]</scope>
    <source>
        <strain evidence="13 14">441</strain>
    </source>
</reference>
<keyword evidence="14" id="KW-1185">Reference proteome</keyword>
<sequence length="589" mass="63451">MRPLSLSALSSCAPTSQQSTIANAYVTKELPIAQDGLLANIGPNGAKSSGAYPGIVIASPSTSNPDYLYTWTRDSSLVFKALVDQLIASGGSTMSMSSLIDTFVTAEANIQQVTSPSGNVTTGGLGEPKFMINETAFTGAWGRPQRDGPALRATTLITYANWLLQQDNVFYVTSALWPVIQLDLDYVASSWNLSTWASSVLFLGRFNHVSLPSRYDLWEEVYAYSFFTSAVQHRALREGSALAATLGHSDLESNYASQADRLLCFLQSFWNSTSGYIVANPGVQRSGIDANTVLASIHTFDVDAGCDATTYQPCSDKALANLKVYVDSFRGVYTINSGVPENGAVATGRYFEDVYQGGNPWYLTTFAVAEQLYDALIVWDNQGYLDVTDVSLDFFRTFDVSVSTGTYTASGSTYGMLMCAIQSFADGFVAINANYTPSDGSLAEQYSRTDGIPVSAVDLTWSYASALTAFAALEGQPPVTWGAQALSVPSTCYSPVSVTFNVDATTVFGENIYLTGSLPTLSSWDASTAIPMSSANYPIWSTTASLPADTPIQYKYIRKDANSVIWESDPNNAFTTVASGSQTLDDLWR</sequence>
<dbReference type="GO" id="GO:0004339">
    <property type="term" value="F:glucan 1,4-alpha-glucosidase activity"/>
    <property type="evidence" value="ECO:0007669"/>
    <property type="project" value="UniProtKB-EC"/>
</dbReference>
<dbReference type="SUPFAM" id="SSF48208">
    <property type="entry name" value="Six-hairpin glycosidases"/>
    <property type="match status" value="1"/>
</dbReference>
<evidence type="ECO:0000256" key="3">
    <source>
        <dbReference type="ARBA" id="ARBA00022729"/>
    </source>
</evidence>
<keyword evidence="8 9" id="KW-0624">Polysaccharide degradation</keyword>
<accession>A0A0C9ZMH1</accession>
<name>A0A0C9ZMH1_9AGAM</name>
<dbReference type="PIRSF" id="PIRSF001031">
    <property type="entry name" value="Glu-a-glcsd_SBD"/>
    <property type="match status" value="1"/>
</dbReference>
<evidence type="ECO:0000259" key="12">
    <source>
        <dbReference type="PROSITE" id="PS51166"/>
    </source>
</evidence>
<evidence type="ECO:0000256" key="9">
    <source>
        <dbReference type="PIRNR" id="PIRNR001031"/>
    </source>
</evidence>
<dbReference type="InterPro" id="IPR002044">
    <property type="entry name" value="CBM20"/>
</dbReference>
<evidence type="ECO:0000313" key="14">
    <source>
        <dbReference type="Proteomes" id="UP000054018"/>
    </source>
</evidence>